<accession>A0A7S3DEN5</accession>
<gene>
    <name evidence="3" type="ORF">PBIL07802_LOCUS17384</name>
</gene>
<dbReference type="AlphaFoldDB" id="A0A7S3DEN5"/>
<feature type="coiled-coil region" evidence="1">
    <location>
        <begin position="103"/>
        <end position="243"/>
    </location>
</feature>
<feature type="compositionally biased region" description="Basic and acidic residues" evidence="2">
    <location>
        <begin position="554"/>
        <end position="570"/>
    </location>
</feature>
<evidence type="ECO:0000256" key="1">
    <source>
        <dbReference type="SAM" id="Coils"/>
    </source>
</evidence>
<feature type="region of interest" description="Disordered" evidence="2">
    <location>
        <begin position="462"/>
        <end position="659"/>
    </location>
</feature>
<feature type="compositionally biased region" description="Acidic residues" evidence="2">
    <location>
        <begin position="636"/>
        <end position="659"/>
    </location>
</feature>
<reference evidence="3" key="1">
    <citation type="submission" date="2021-01" db="EMBL/GenBank/DDBJ databases">
        <authorList>
            <person name="Corre E."/>
            <person name="Pelletier E."/>
            <person name="Niang G."/>
            <person name="Scheremetjew M."/>
            <person name="Finn R."/>
            <person name="Kale V."/>
            <person name="Holt S."/>
            <person name="Cochrane G."/>
            <person name="Meng A."/>
            <person name="Brown T."/>
            <person name="Cohen L."/>
        </authorList>
    </citation>
    <scope>NUCLEOTIDE SEQUENCE</scope>
    <source>
        <strain evidence="3">NIES-2562</strain>
    </source>
</reference>
<feature type="region of interest" description="Disordered" evidence="2">
    <location>
        <begin position="19"/>
        <end position="56"/>
    </location>
</feature>
<evidence type="ECO:0000313" key="3">
    <source>
        <dbReference type="EMBL" id="CAE0255132.1"/>
    </source>
</evidence>
<evidence type="ECO:0000256" key="2">
    <source>
        <dbReference type="SAM" id="MobiDB-lite"/>
    </source>
</evidence>
<proteinExistence type="predicted"/>
<feature type="region of interest" description="Disordered" evidence="2">
    <location>
        <begin position="297"/>
        <end position="369"/>
    </location>
</feature>
<protein>
    <submittedName>
        <fullName evidence="3">Uncharacterized protein</fullName>
    </submittedName>
</protein>
<feature type="compositionally biased region" description="Polar residues" evidence="2">
    <location>
        <begin position="357"/>
        <end position="369"/>
    </location>
</feature>
<organism evidence="3">
    <name type="scientific">Palpitomonas bilix</name>
    <dbReference type="NCBI Taxonomy" id="652834"/>
    <lineage>
        <taxon>Eukaryota</taxon>
        <taxon>Eukaryota incertae sedis</taxon>
    </lineage>
</organism>
<keyword evidence="1" id="KW-0175">Coiled coil</keyword>
<feature type="compositionally biased region" description="Basic and acidic residues" evidence="2">
    <location>
        <begin position="297"/>
        <end position="309"/>
    </location>
</feature>
<dbReference type="EMBL" id="HBIB01026824">
    <property type="protein sequence ID" value="CAE0255132.1"/>
    <property type="molecule type" value="Transcribed_RNA"/>
</dbReference>
<sequence>MGSAVEDIAKRLEKHVNREFFDLGGSRNGSRQPNPPGATPSVGGGQEAQPEKTWSDYVSPRRVDEIQRLVQRVNEMHEAHLSHIANKVSNTHISHTTDREKRTDDLEKELEDTRKAMESTRDELQGELDTIHRAHDEEMSMLREGYEHKMKRLKSELVALRKKYEGELQVLREKYQKLLESTSSEVDRQLEIQQRKLAARALMDIKGRQKNYESEMEIMQERQKATEAQNKELKDSMSRLRIEGDMKQREMHMQLQQMHERFEYLRQRYVALQHEMKSYGIDVADYDVGSLRQVDGEGGWKGEGDEQRRGSAATAPAGISQSYAGSPSFSEGSFSRPPSRGTASFVGGGRVLPKRGSGQSKVKQSPSFHNEQKIALLEKKLAEGEQEQQKMRETIVFLVRQLKEKGRMTHSFATSDIMRFASSVKLQKLQNHNRFHPSRAAAKGVNEQRALQTASDVVNEANRHARDEQLGYDHSGSDSDGIRYDAERERTRPSSGSGSSLGGRGGPWHYDEGEQGFPRAGPSPTPSSTVEEKEKYATYSRANPSIGVSGSPKRMGDREKERERERRQQEAGDAFLRAPLRYLQQEHDNRNNRLRGRPRHVPPVAELYRDRPVQNVARPLRHREVFDSASSSDSSDNSDSDGDMDKPEEDSDDDDSDDE</sequence>
<feature type="compositionally biased region" description="Polar residues" evidence="2">
    <location>
        <begin position="319"/>
        <end position="333"/>
    </location>
</feature>
<feature type="compositionally biased region" description="Basic and acidic residues" evidence="2">
    <location>
        <begin position="462"/>
        <end position="492"/>
    </location>
</feature>
<name>A0A7S3DEN5_9EUKA</name>